<gene>
    <name evidence="1" type="ORF">GCM10010831_19730</name>
</gene>
<dbReference type="PROSITE" id="PS51257">
    <property type="entry name" value="PROKAR_LIPOPROTEIN"/>
    <property type="match status" value="1"/>
</dbReference>
<accession>A0A916ZY25</accession>
<dbReference type="RefSeq" id="WP_188406688.1">
    <property type="nucleotide sequence ID" value="NZ_BMGL01000011.1"/>
</dbReference>
<dbReference type="SUPFAM" id="SSF48403">
    <property type="entry name" value="Ankyrin repeat"/>
    <property type="match status" value="1"/>
</dbReference>
<sequence length="275" mass="31701">MMKKFILIFIPLLVYSCLDFRQPSHRFSNFYGTTAERIVKAIEKNDLQVIREEANKNEEILNFKDPKYNVSLLSISILNNRKKAFEELLKLGADPNIMDFGCNKPLGTAIMLGSPNCNLFFINKLVEYNADVRLRYDDEYAEACNNVLNNEAIVDVIIYKQNNKKCVIKMLKALTTNLKDIDLNKYNNPDDYYHNVVYNCLRKANLEALKFFIIDLKCEVPDKIFITGGVLDGFDSGYLSLEEILASDSFPARNKPFNAKVRDELLNYLKNKDTD</sequence>
<dbReference type="InterPro" id="IPR036770">
    <property type="entry name" value="Ankyrin_rpt-contain_sf"/>
</dbReference>
<proteinExistence type="predicted"/>
<evidence type="ECO:0000313" key="1">
    <source>
        <dbReference type="EMBL" id="GGE18640.1"/>
    </source>
</evidence>
<reference evidence="1 2" key="1">
    <citation type="journal article" date="2014" name="Int. J. Syst. Evol. Microbiol.">
        <title>Complete genome sequence of Corynebacterium casei LMG S-19264T (=DSM 44701T), isolated from a smear-ripened cheese.</title>
        <authorList>
            <consortium name="US DOE Joint Genome Institute (JGI-PGF)"/>
            <person name="Walter F."/>
            <person name="Albersmeier A."/>
            <person name="Kalinowski J."/>
            <person name="Ruckert C."/>
        </authorList>
    </citation>
    <scope>NUCLEOTIDE SEQUENCE [LARGE SCALE GENOMIC DNA]</scope>
    <source>
        <strain evidence="1 2">CGMCC 1.12925</strain>
    </source>
</reference>
<dbReference type="Gene3D" id="1.25.40.20">
    <property type="entry name" value="Ankyrin repeat-containing domain"/>
    <property type="match status" value="1"/>
</dbReference>
<keyword evidence="2" id="KW-1185">Reference proteome</keyword>
<dbReference type="EMBL" id="BMGL01000011">
    <property type="protein sequence ID" value="GGE18640.1"/>
    <property type="molecule type" value="Genomic_DNA"/>
</dbReference>
<protein>
    <recommendedName>
        <fullName evidence="3">Ankyrin repeat-containing protein</fullName>
    </recommendedName>
</protein>
<comment type="caution">
    <text evidence="1">The sequence shown here is derived from an EMBL/GenBank/DDBJ whole genome shotgun (WGS) entry which is preliminary data.</text>
</comment>
<dbReference type="AlphaFoldDB" id="A0A916ZY25"/>
<organism evidence="1 2">
    <name type="scientific">Psychroflexus salis</name>
    <dbReference type="NCBI Taxonomy" id="1526574"/>
    <lineage>
        <taxon>Bacteria</taxon>
        <taxon>Pseudomonadati</taxon>
        <taxon>Bacteroidota</taxon>
        <taxon>Flavobacteriia</taxon>
        <taxon>Flavobacteriales</taxon>
        <taxon>Flavobacteriaceae</taxon>
        <taxon>Psychroflexus</taxon>
    </lineage>
</organism>
<evidence type="ECO:0008006" key="3">
    <source>
        <dbReference type="Google" id="ProtNLM"/>
    </source>
</evidence>
<evidence type="ECO:0000313" key="2">
    <source>
        <dbReference type="Proteomes" id="UP000599688"/>
    </source>
</evidence>
<dbReference type="Proteomes" id="UP000599688">
    <property type="component" value="Unassembled WGS sequence"/>
</dbReference>
<name>A0A916ZY25_9FLAO</name>